<reference evidence="8 9" key="1">
    <citation type="journal article" date="2009" name="Stand. Genomic Sci.">
        <title>Complete genome sequence of Beutenbergia cavernae type strain (HKI 0122).</title>
        <authorList>
            <person name="Land M."/>
            <person name="Pukall R."/>
            <person name="Abt B."/>
            <person name="Goker M."/>
            <person name="Rohde M."/>
            <person name="Glavina Del Rio T."/>
            <person name="Tice H."/>
            <person name="Copeland A."/>
            <person name="Cheng J.F."/>
            <person name="Lucas S."/>
            <person name="Chen F."/>
            <person name="Nolan M."/>
            <person name="Bruce D."/>
            <person name="Goodwin L."/>
            <person name="Pitluck S."/>
            <person name="Ivanova N."/>
            <person name="Mavromatis K."/>
            <person name="Ovchinnikova G."/>
            <person name="Pati A."/>
            <person name="Chen A."/>
            <person name="Palaniappan K."/>
            <person name="Hauser L."/>
            <person name="Chang Y.J."/>
            <person name="Jefferies C.C."/>
            <person name="Saunders E."/>
            <person name="Brettin T."/>
            <person name="Detter J.C."/>
            <person name="Han C."/>
            <person name="Chain P."/>
            <person name="Bristow J."/>
            <person name="Eisen J.A."/>
            <person name="Markowitz V."/>
            <person name="Hugenholtz P."/>
            <person name="Kyrpides N.C."/>
            <person name="Klenk H.P."/>
            <person name="Lapidus A."/>
        </authorList>
    </citation>
    <scope>NUCLEOTIDE SEQUENCE [LARGE SCALE GENOMIC DNA]</scope>
    <source>
        <strain evidence="9">ATCC BAA-8 / DSM 12333 / NBRC 16432</strain>
    </source>
</reference>
<dbReference type="Proteomes" id="UP000007962">
    <property type="component" value="Chromosome"/>
</dbReference>
<dbReference type="OrthoDB" id="3949537at2"/>
<keyword evidence="5 6" id="KW-0472">Membrane</keyword>
<sequence>MAEVKSYRPVGHVDEVLESDGGSAGGGPSGPRLGVVGWLRWMWRQLTSMRVALLLLLLLAVAALPGTFFPQRPQAPEEVSAYAVENPGTYPWLDRFGFFDVYASPWFSAIYLLLFVSLIGCIIPRAAVHIRALRTPPPKAPRRFTRFPVRAEGVVATSPEKASAAVVAGLRGYRVRTETERTGATAISAERGYARETGNIVFHLALVGVLVSVALGSLVHYRGQAIVVEGRSFANSQVHYDSFDAGAWFSPESLEPFRFTLDRFDSEFDELGQARDFTAHVTVTDPDGASSVETIKVNHPLGLGGASVYLQGNGYAPQITVTDGAGEIAFSGPVPFLPQDTFYASRGVVKVPDVSEGLDQLGFNGWFLPTGELLADGEIAVSTDPNPNDPVLVLEMWTGDLGLDAGVPQNVYQLDTDGLEQVMDPDDASQPYRVVLRPGESLTLPDGQGEIAFGELPRFVALDLRYDPTVGWVLVFALLALGGLAASLFLPRRRIWVRLEPGGKGSGGSAVDASNTVVSAAALARGDDPGLRRELGRVLAKLDVPPPPASGSEEEGDA</sequence>
<gene>
    <name evidence="8" type="ordered locus">Bcav_3252</name>
</gene>
<feature type="domain" description="ResB-like" evidence="7">
    <location>
        <begin position="49"/>
        <end position="535"/>
    </location>
</feature>
<evidence type="ECO:0000313" key="9">
    <source>
        <dbReference type="Proteomes" id="UP000007962"/>
    </source>
</evidence>
<feature type="transmembrane region" description="Helical" evidence="6">
    <location>
        <begin position="51"/>
        <end position="69"/>
    </location>
</feature>
<proteinExistence type="predicted"/>
<dbReference type="STRING" id="471853.Bcav_3252"/>
<comment type="subcellular location">
    <subcellularLocation>
        <location evidence="1">Membrane</location>
        <topology evidence="1">Multi-pass membrane protein</topology>
    </subcellularLocation>
</comment>
<dbReference type="PANTHER" id="PTHR31566">
    <property type="entry name" value="CYTOCHROME C BIOGENESIS PROTEIN CCS1, CHLOROPLASTIC"/>
    <property type="match status" value="1"/>
</dbReference>
<evidence type="ECO:0000256" key="4">
    <source>
        <dbReference type="ARBA" id="ARBA00022989"/>
    </source>
</evidence>
<evidence type="ECO:0000256" key="6">
    <source>
        <dbReference type="SAM" id="Phobius"/>
    </source>
</evidence>
<dbReference type="GO" id="GO:0016020">
    <property type="term" value="C:membrane"/>
    <property type="evidence" value="ECO:0007669"/>
    <property type="project" value="UniProtKB-SubCell"/>
</dbReference>
<name>C5C185_BEUC1</name>
<dbReference type="RefSeq" id="WP_015883733.1">
    <property type="nucleotide sequence ID" value="NC_012669.1"/>
</dbReference>
<dbReference type="HOGENOM" id="CLU_023092_0_0_11"/>
<evidence type="ECO:0000256" key="2">
    <source>
        <dbReference type="ARBA" id="ARBA00022692"/>
    </source>
</evidence>
<dbReference type="eggNOG" id="COG1333">
    <property type="taxonomic scope" value="Bacteria"/>
</dbReference>
<evidence type="ECO:0000256" key="3">
    <source>
        <dbReference type="ARBA" id="ARBA00022748"/>
    </source>
</evidence>
<keyword evidence="2 6" id="KW-0812">Transmembrane</keyword>
<dbReference type="EMBL" id="CP001618">
    <property type="protein sequence ID" value="ACQ81495.1"/>
    <property type="molecule type" value="Genomic_DNA"/>
</dbReference>
<feature type="transmembrane region" description="Helical" evidence="6">
    <location>
        <begin position="106"/>
        <end position="128"/>
    </location>
</feature>
<organism evidence="8 9">
    <name type="scientific">Beutenbergia cavernae (strain ATCC BAA-8 / DSM 12333 / CCUG 43141 / JCM 11478 / NBRC 16432 / NCIMB 13614 / HKI 0122)</name>
    <dbReference type="NCBI Taxonomy" id="471853"/>
    <lineage>
        <taxon>Bacteria</taxon>
        <taxon>Bacillati</taxon>
        <taxon>Actinomycetota</taxon>
        <taxon>Actinomycetes</taxon>
        <taxon>Micrococcales</taxon>
        <taxon>Beutenbergiaceae</taxon>
        <taxon>Beutenbergia</taxon>
    </lineage>
</organism>
<dbReference type="InterPro" id="IPR023494">
    <property type="entry name" value="Cyt_c_bgen_Ccs1/CcsB/ResB"/>
</dbReference>
<evidence type="ECO:0000313" key="8">
    <source>
        <dbReference type="EMBL" id="ACQ81495.1"/>
    </source>
</evidence>
<keyword evidence="4 6" id="KW-1133">Transmembrane helix</keyword>
<keyword evidence="3" id="KW-0201">Cytochrome c-type biogenesis</keyword>
<protein>
    <submittedName>
        <fullName evidence="8">ResB family protein</fullName>
    </submittedName>
</protein>
<dbReference type="InterPro" id="IPR007816">
    <property type="entry name" value="ResB-like_domain"/>
</dbReference>
<accession>C5C185</accession>
<feature type="transmembrane region" description="Helical" evidence="6">
    <location>
        <begin position="470"/>
        <end position="490"/>
    </location>
</feature>
<evidence type="ECO:0000259" key="7">
    <source>
        <dbReference type="Pfam" id="PF05140"/>
    </source>
</evidence>
<evidence type="ECO:0000256" key="5">
    <source>
        <dbReference type="ARBA" id="ARBA00023136"/>
    </source>
</evidence>
<evidence type="ECO:0000256" key="1">
    <source>
        <dbReference type="ARBA" id="ARBA00004141"/>
    </source>
</evidence>
<feature type="transmembrane region" description="Helical" evidence="6">
    <location>
        <begin position="200"/>
        <end position="221"/>
    </location>
</feature>
<dbReference type="KEGG" id="bcv:Bcav_3252"/>
<keyword evidence="9" id="KW-1185">Reference proteome</keyword>
<dbReference type="PANTHER" id="PTHR31566:SF0">
    <property type="entry name" value="CYTOCHROME C BIOGENESIS PROTEIN CCS1, CHLOROPLASTIC"/>
    <property type="match status" value="1"/>
</dbReference>
<dbReference type="GO" id="GO:0017004">
    <property type="term" value="P:cytochrome complex assembly"/>
    <property type="evidence" value="ECO:0007669"/>
    <property type="project" value="UniProtKB-KW"/>
</dbReference>
<dbReference type="Pfam" id="PF05140">
    <property type="entry name" value="ResB"/>
    <property type="match status" value="1"/>
</dbReference>
<dbReference type="AlphaFoldDB" id="C5C185"/>